<keyword evidence="3" id="KW-1003">Cell membrane</keyword>
<dbReference type="PANTHER" id="PTHR33884">
    <property type="entry name" value="UPF0410 PROTEIN YMGE"/>
    <property type="match status" value="1"/>
</dbReference>
<name>A0A7W3MY03_9ACTN</name>
<feature type="transmembrane region" description="Helical" evidence="7">
    <location>
        <begin position="54"/>
        <end position="74"/>
    </location>
</feature>
<keyword evidence="4 7" id="KW-0812">Transmembrane</keyword>
<dbReference type="GO" id="GO:0005886">
    <property type="term" value="C:plasma membrane"/>
    <property type="evidence" value="ECO:0007669"/>
    <property type="project" value="UniProtKB-SubCell"/>
</dbReference>
<dbReference type="InterPro" id="IPR007341">
    <property type="entry name" value="Transgly_assoc"/>
</dbReference>
<evidence type="ECO:0000256" key="5">
    <source>
        <dbReference type="ARBA" id="ARBA00022989"/>
    </source>
</evidence>
<accession>A0A7W3MY03</accession>
<comment type="subcellular location">
    <subcellularLocation>
        <location evidence="1">Cell membrane</location>
        <topology evidence="1">Multi-pass membrane protein</topology>
    </subcellularLocation>
</comment>
<proteinExistence type="inferred from homology"/>
<comment type="similarity">
    <text evidence="2">Belongs to the UPF0410 family.</text>
</comment>
<reference evidence="8 9" key="1">
    <citation type="submission" date="2020-08" db="EMBL/GenBank/DDBJ databases">
        <title>Sequencing the genomes of 1000 actinobacteria strains.</title>
        <authorList>
            <person name="Klenk H.-P."/>
        </authorList>
    </citation>
    <scope>NUCLEOTIDE SEQUENCE [LARGE SCALE GENOMIC DNA]</scope>
    <source>
        <strain evidence="8 9">DSM 45823</strain>
    </source>
</reference>
<evidence type="ECO:0000313" key="8">
    <source>
        <dbReference type="EMBL" id="MBA9003892.1"/>
    </source>
</evidence>
<keyword evidence="6 7" id="KW-0472">Membrane</keyword>
<evidence type="ECO:0000256" key="3">
    <source>
        <dbReference type="ARBA" id="ARBA00022475"/>
    </source>
</evidence>
<evidence type="ECO:0000256" key="7">
    <source>
        <dbReference type="SAM" id="Phobius"/>
    </source>
</evidence>
<feature type="transmembrane region" description="Helical" evidence="7">
    <location>
        <begin position="26"/>
        <end position="45"/>
    </location>
</feature>
<gene>
    <name evidence="8" type="ORF">HNR21_002774</name>
</gene>
<evidence type="ECO:0000256" key="2">
    <source>
        <dbReference type="ARBA" id="ARBA00011006"/>
    </source>
</evidence>
<dbReference type="AlphaFoldDB" id="A0A7W3MY03"/>
<evidence type="ECO:0000256" key="4">
    <source>
        <dbReference type="ARBA" id="ARBA00022692"/>
    </source>
</evidence>
<keyword evidence="9" id="KW-1185">Reference proteome</keyword>
<evidence type="ECO:0000313" key="9">
    <source>
        <dbReference type="Proteomes" id="UP000539313"/>
    </source>
</evidence>
<dbReference type="RefSeq" id="WP_246442149.1">
    <property type="nucleotide sequence ID" value="NZ_JACJII010000001.1"/>
</dbReference>
<dbReference type="PANTHER" id="PTHR33884:SF3">
    <property type="entry name" value="UPF0410 PROTEIN YMGE"/>
    <property type="match status" value="1"/>
</dbReference>
<dbReference type="Proteomes" id="UP000539313">
    <property type="component" value="Unassembled WGS sequence"/>
</dbReference>
<dbReference type="EMBL" id="JACJII010000001">
    <property type="protein sequence ID" value="MBA9003892.1"/>
    <property type="molecule type" value="Genomic_DNA"/>
</dbReference>
<organism evidence="8 9">
    <name type="scientific">Thermomonospora cellulosilytica</name>
    <dbReference type="NCBI Taxonomy" id="1411118"/>
    <lineage>
        <taxon>Bacteria</taxon>
        <taxon>Bacillati</taxon>
        <taxon>Actinomycetota</taxon>
        <taxon>Actinomycetes</taxon>
        <taxon>Streptosporangiales</taxon>
        <taxon>Thermomonosporaceae</taxon>
        <taxon>Thermomonospora</taxon>
    </lineage>
</organism>
<evidence type="ECO:0000256" key="6">
    <source>
        <dbReference type="ARBA" id="ARBA00023136"/>
    </source>
</evidence>
<sequence>MILWLIVVGAVIGGLARLLLPGRNPIGVVLTVLVGIAGALVGGMISNALGAGDLVALVFAVLVAAGGVALLTSAHRGGGRGGGWRRTRRGTF</sequence>
<protein>
    <submittedName>
        <fullName evidence="8">Putative membrane protein YeaQ/YmgE (Transglycosylase-associated protein family)</fullName>
    </submittedName>
</protein>
<keyword evidence="5 7" id="KW-1133">Transmembrane helix</keyword>
<comment type="caution">
    <text evidence="8">The sequence shown here is derived from an EMBL/GenBank/DDBJ whole genome shotgun (WGS) entry which is preliminary data.</text>
</comment>
<evidence type="ECO:0000256" key="1">
    <source>
        <dbReference type="ARBA" id="ARBA00004651"/>
    </source>
</evidence>